<dbReference type="EMBL" id="CP104003">
    <property type="protein sequence ID" value="UWM55319.1"/>
    <property type="molecule type" value="Genomic_DNA"/>
</dbReference>
<sequence length="75" mass="8051">MASEVGIADVEEVLEGLDYPLSREEAAAALDGVAVQRGGGETDLGELVSMVGAESFDDREELREEIHSYVPPDEE</sequence>
<evidence type="ECO:0000313" key="1">
    <source>
        <dbReference type="EMBL" id="UWM55319.1"/>
    </source>
</evidence>
<dbReference type="KEGG" id="ssai:N0B31_03305"/>
<name>A0A9E7R3Y2_9EURY</name>
<protein>
    <recommendedName>
        <fullName evidence="3">DUF2795 domain-containing protein</fullName>
    </recommendedName>
</protein>
<organism evidence="1 2">
    <name type="scientific">Salinirubellus salinus</name>
    <dbReference type="NCBI Taxonomy" id="1364945"/>
    <lineage>
        <taxon>Archaea</taxon>
        <taxon>Methanobacteriati</taxon>
        <taxon>Methanobacteriota</taxon>
        <taxon>Stenosarchaea group</taxon>
        <taxon>Halobacteria</taxon>
        <taxon>Halobacteriales</taxon>
        <taxon>Natronomonadaceae</taxon>
        <taxon>Salinirubellus</taxon>
    </lineage>
</organism>
<dbReference type="Proteomes" id="UP001057580">
    <property type="component" value="Chromosome"/>
</dbReference>
<dbReference type="InterPro" id="IPR043899">
    <property type="entry name" value="DUF5789"/>
</dbReference>
<dbReference type="Pfam" id="PF19102">
    <property type="entry name" value="DUF5789"/>
    <property type="match status" value="1"/>
</dbReference>
<dbReference type="RefSeq" id="WP_260594402.1">
    <property type="nucleotide sequence ID" value="NZ_CP104003.1"/>
</dbReference>
<evidence type="ECO:0000313" key="2">
    <source>
        <dbReference type="Proteomes" id="UP001057580"/>
    </source>
</evidence>
<reference evidence="1" key="1">
    <citation type="submission" date="2022-09" db="EMBL/GenBank/DDBJ databases">
        <title>Diverse halophilic archaea isolated from saline environments.</title>
        <authorList>
            <person name="Cui H.-L."/>
        </authorList>
    </citation>
    <scope>NUCLEOTIDE SEQUENCE</scope>
    <source>
        <strain evidence="1">ZS-35-S2</strain>
    </source>
</reference>
<keyword evidence="2" id="KW-1185">Reference proteome</keyword>
<accession>A0A9E7R3Y2</accession>
<gene>
    <name evidence="1" type="ORF">N0B31_03305</name>
</gene>
<evidence type="ECO:0008006" key="3">
    <source>
        <dbReference type="Google" id="ProtNLM"/>
    </source>
</evidence>
<proteinExistence type="predicted"/>
<dbReference type="GeneID" id="74941417"/>
<dbReference type="AlphaFoldDB" id="A0A9E7R3Y2"/>